<accession>A0ABX3MRB1</accession>
<evidence type="ECO:0000256" key="5">
    <source>
        <dbReference type="ARBA" id="ARBA00022692"/>
    </source>
</evidence>
<evidence type="ECO:0000256" key="10">
    <source>
        <dbReference type="SAM" id="MobiDB-lite"/>
    </source>
</evidence>
<feature type="region of interest" description="Disordered" evidence="10">
    <location>
        <begin position="280"/>
        <end position="341"/>
    </location>
</feature>
<reference evidence="14 15" key="1">
    <citation type="submission" date="2016-11" db="EMBL/GenBank/DDBJ databases">
        <title>A multilocus sequence analysis scheme for characterization of bacteria in the genus Thioclava.</title>
        <authorList>
            <person name="Liu Y."/>
            <person name="Shao Z."/>
        </authorList>
    </citation>
    <scope>NUCLEOTIDE SEQUENCE [LARGE SCALE GENOMIC DNA]</scope>
    <source>
        <strain evidence="14 15">11.10-0-13</strain>
    </source>
</reference>
<feature type="compositionally biased region" description="Basic and acidic residues" evidence="10">
    <location>
        <begin position="330"/>
        <end position="341"/>
    </location>
</feature>
<evidence type="ECO:0000256" key="4">
    <source>
        <dbReference type="ARBA" id="ARBA00022475"/>
    </source>
</evidence>
<keyword evidence="8 9" id="KW-0975">Bacterial flagellum</keyword>
<keyword evidence="4" id="KW-1003">Cell membrane</keyword>
<gene>
    <name evidence="14" type="ORF">BMG00_10075</name>
</gene>
<dbReference type="Proteomes" id="UP000242224">
    <property type="component" value="Unassembled WGS sequence"/>
</dbReference>
<evidence type="ECO:0000256" key="1">
    <source>
        <dbReference type="ARBA" id="ARBA00004117"/>
    </source>
</evidence>
<evidence type="ECO:0000259" key="12">
    <source>
        <dbReference type="Pfam" id="PF01514"/>
    </source>
</evidence>
<keyword evidence="14" id="KW-0966">Cell projection</keyword>
<evidence type="ECO:0000256" key="8">
    <source>
        <dbReference type="ARBA" id="ARBA00023143"/>
    </source>
</evidence>
<feature type="domain" description="Flagellar M-ring N-terminal" evidence="12">
    <location>
        <begin position="53"/>
        <end position="222"/>
    </location>
</feature>
<feature type="domain" description="Flagellar M-ring C-terminal" evidence="13">
    <location>
        <begin position="250"/>
        <end position="411"/>
    </location>
</feature>
<keyword evidence="15" id="KW-1185">Reference proteome</keyword>
<feature type="transmembrane region" description="Helical" evidence="11">
    <location>
        <begin position="32"/>
        <end position="52"/>
    </location>
</feature>
<dbReference type="Pfam" id="PF08345">
    <property type="entry name" value="YscJ_FliF_C"/>
    <property type="match status" value="1"/>
</dbReference>
<evidence type="ECO:0000256" key="7">
    <source>
        <dbReference type="ARBA" id="ARBA00023136"/>
    </source>
</evidence>
<evidence type="ECO:0000256" key="3">
    <source>
        <dbReference type="ARBA" id="ARBA00007971"/>
    </source>
</evidence>
<dbReference type="InterPro" id="IPR043427">
    <property type="entry name" value="YscJ/FliF"/>
</dbReference>
<feature type="compositionally biased region" description="Polar residues" evidence="10">
    <location>
        <begin position="288"/>
        <end position="300"/>
    </location>
</feature>
<dbReference type="PANTHER" id="PTHR30046">
    <property type="entry name" value="FLAGELLAR M-RING PROTEIN"/>
    <property type="match status" value="1"/>
</dbReference>
<dbReference type="EMBL" id="MPZS01000001">
    <property type="protein sequence ID" value="OOY14068.1"/>
    <property type="molecule type" value="Genomic_DNA"/>
</dbReference>
<keyword evidence="7 11" id="KW-0472">Membrane</keyword>
<evidence type="ECO:0000256" key="9">
    <source>
        <dbReference type="PIRNR" id="PIRNR004862"/>
    </source>
</evidence>
<dbReference type="InterPro" id="IPR013556">
    <property type="entry name" value="Flag_M-ring_C"/>
</dbReference>
<keyword evidence="6 11" id="KW-1133">Transmembrane helix</keyword>
<dbReference type="Pfam" id="PF01514">
    <property type="entry name" value="YscJ_FliF"/>
    <property type="match status" value="1"/>
</dbReference>
<evidence type="ECO:0000259" key="13">
    <source>
        <dbReference type="Pfam" id="PF08345"/>
    </source>
</evidence>
<dbReference type="InterPro" id="IPR006182">
    <property type="entry name" value="FliF_N_dom"/>
</dbReference>
<keyword evidence="14" id="KW-0282">Flagellum</keyword>
<dbReference type="Gene3D" id="3.30.300.30">
    <property type="match status" value="1"/>
</dbReference>
<sequence length="554" mass="58948">MTGTKRQKPAQRRFVLQQLTGAWQALDMRKRIMAVVAGIAMIATLFAISAIASKPTMALLYAGLGGAESGEVISALEQRGVPYEVRGDSIFVEAPRRDELRMALAAQGLPANGAAGYELLDSLSGFGTTSQMFDAAYWRAKEGELARTIAASSAIRSARVHIAHPTNQPFRKELEPTASVTVTTAGGAISRAQANALRFLVASAVTGMTPDDVSVIDTSAGLIPAADDPAEQAAGQDRAAALKQNVERLLEARVGPGNAVVELALETVTEREAITERRFDPDGRVAISTDTQENTKTSDATRPGAVTVASNLPENAAGDGGKSQSQSSETRARTNYEVSETRRELLRTPGAIKRLSVAVLVDGVTVPAVDGTTSWQPRPEAELADLRELVASAVGFDEARGDVITLRSMQFEPLPELGTAAGGGGFGAMALDFTQIIQIALLAIVVIVLGLFVARPLLMQRRELALNGLPSPEMAAGSSAALTGEIAEDDMPEMNMQVVSDFNIGDLSMAGDTDFDFERPADPVERLKKMIEERQAETVEILRSWMDESGEKAR</sequence>
<dbReference type="PIRSF" id="PIRSF004862">
    <property type="entry name" value="FliF"/>
    <property type="match status" value="1"/>
</dbReference>
<evidence type="ECO:0000256" key="11">
    <source>
        <dbReference type="SAM" id="Phobius"/>
    </source>
</evidence>
<evidence type="ECO:0000313" key="14">
    <source>
        <dbReference type="EMBL" id="OOY14068.1"/>
    </source>
</evidence>
<proteinExistence type="inferred from homology"/>
<evidence type="ECO:0000256" key="6">
    <source>
        <dbReference type="ARBA" id="ARBA00022989"/>
    </source>
</evidence>
<comment type="caution">
    <text evidence="14">The sequence shown here is derived from an EMBL/GenBank/DDBJ whole genome shotgun (WGS) entry which is preliminary data.</text>
</comment>
<comment type="similarity">
    <text evidence="3 9">Belongs to the FliF family.</text>
</comment>
<feature type="transmembrane region" description="Helical" evidence="11">
    <location>
        <begin position="436"/>
        <end position="454"/>
    </location>
</feature>
<name>A0ABX3MRB1_9RHOB</name>
<dbReference type="NCBIfam" id="TIGR00206">
    <property type="entry name" value="fliF"/>
    <property type="match status" value="1"/>
</dbReference>
<protein>
    <recommendedName>
        <fullName evidence="9">Flagellar M-ring protein</fullName>
    </recommendedName>
</protein>
<dbReference type="PANTHER" id="PTHR30046:SF0">
    <property type="entry name" value="FLAGELLAR M-RING PROTEIN"/>
    <property type="match status" value="1"/>
</dbReference>
<dbReference type="PRINTS" id="PR01009">
    <property type="entry name" value="FLGMRINGFLIF"/>
</dbReference>
<comment type="function">
    <text evidence="9">The M ring may be actively involved in energy transduction.</text>
</comment>
<evidence type="ECO:0000256" key="2">
    <source>
        <dbReference type="ARBA" id="ARBA00004651"/>
    </source>
</evidence>
<evidence type="ECO:0000313" key="15">
    <source>
        <dbReference type="Proteomes" id="UP000242224"/>
    </source>
</evidence>
<keyword evidence="14" id="KW-0969">Cilium</keyword>
<keyword evidence="5 11" id="KW-0812">Transmembrane</keyword>
<dbReference type="InterPro" id="IPR000067">
    <property type="entry name" value="FlgMring_FliF"/>
</dbReference>
<dbReference type="InterPro" id="IPR045851">
    <property type="entry name" value="AMP-bd_C_sf"/>
</dbReference>
<organism evidence="14 15">
    <name type="scientific">Thioclava marina</name>
    <dbReference type="NCBI Taxonomy" id="1915077"/>
    <lineage>
        <taxon>Bacteria</taxon>
        <taxon>Pseudomonadati</taxon>
        <taxon>Pseudomonadota</taxon>
        <taxon>Alphaproteobacteria</taxon>
        <taxon>Rhodobacterales</taxon>
        <taxon>Paracoccaceae</taxon>
        <taxon>Thioclava</taxon>
    </lineage>
</organism>
<comment type="subcellular location">
    <subcellularLocation>
        <location evidence="1 9">Bacterial flagellum basal body</location>
    </subcellularLocation>
    <subcellularLocation>
        <location evidence="2">Cell membrane</location>
        <topology evidence="2">Multi-pass membrane protein</topology>
    </subcellularLocation>
</comment>